<evidence type="ECO:0000256" key="1">
    <source>
        <dbReference type="SAM" id="MobiDB-lite"/>
    </source>
</evidence>
<sequence>RRSKKLEVLKSVEQPLRSNSIDFEDTLSLNSNDDLAIQHLTPSSSTLDENSAGQDNNIVVQNDHILLDQFPNQFPNRSSISSNNGCKNWSRNEPESNRCQKPSVKKALTAYATPTTPTWTHSGRKGSDGGKKEGGAGSGTPKSYNEDNLNLALEALRSGRFSANKASKTFG</sequence>
<evidence type="ECO:0000313" key="2">
    <source>
        <dbReference type="EMBL" id="JAS68976.1"/>
    </source>
</evidence>
<dbReference type="EMBL" id="GECZ01000793">
    <property type="protein sequence ID" value="JAS68976.1"/>
    <property type="molecule type" value="Transcribed_RNA"/>
</dbReference>
<organism evidence="2">
    <name type="scientific">Cuerna arida</name>
    <dbReference type="NCBI Taxonomy" id="1464854"/>
    <lineage>
        <taxon>Eukaryota</taxon>
        <taxon>Metazoa</taxon>
        <taxon>Ecdysozoa</taxon>
        <taxon>Arthropoda</taxon>
        <taxon>Hexapoda</taxon>
        <taxon>Insecta</taxon>
        <taxon>Pterygota</taxon>
        <taxon>Neoptera</taxon>
        <taxon>Paraneoptera</taxon>
        <taxon>Hemiptera</taxon>
        <taxon>Auchenorrhyncha</taxon>
        <taxon>Membracoidea</taxon>
        <taxon>Cicadellidae</taxon>
        <taxon>Cicadellinae</taxon>
        <taxon>Proconiini</taxon>
        <taxon>Cuerna</taxon>
    </lineage>
</organism>
<protein>
    <recommendedName>
        <fullName evidence="3">HTH psq-type domain-containing protein</fullName>
    </recommendedName>
</protein>
<feature type="region of interest" description="Disordered" evidence="1">
    <location>
        <begin position="73"/>
        <end position="146"/>
    </location>
</feature>
<feature type="compositionally biased region" description="Low complexity" evidence="1">
    <location>
        <begin position="109"/>
        <end position="120"/>
    </location>
</feature>
<accession>A0A1B6H2R6</accession>
<reference evidence="2" key="1">
    <citation type="submission" date="2015-11" db="EMBL/GenBank/DDBJ databases">
        <title>De novo transcriptome assembly of four potential Pierce s Disease insect vectors from Arizona vineyards.</title>
        <authorList>
            <person name="Tassone E.E."/>
        </authorList>
    </citation>
    <scope>NUCLEOTIDE SEQUENCE</scope>
</reference>
<proteinExistence type="predicted"/>
<evidence type="ECO:0008006" key="3">
    <source>
        <dbReference type="Google" id="ProtNLM"/>
    </source>
</evidence>
<feature type="non-terminal residue" evidence="2">
    <location>
        <position position="1"/>
    </location>
</feature>
<feature type="compositionally biased region" description="Basic and acidic residues" evidence="1">
    <location>
        <begin position="125"/>
        <end position="134"/>
    </location>
</feature>
<name>A0A1B6H2R6_9HEMI</name>
<feature type="non-terminal residue" evidence="2">
    <location>
        <position position="171"/>
    </location>
</feature>
<gene>
    <name evidence="2" type="ORF">g.7386</name>
</gene>
<feature type="compositionally biased region" description="Polar residues" evidence="1">
    <location>
        <begin position="73"/>
        <end position="89"/>
    </location>
</feature>
<dbReference type="Gene3D" id="1.10.10.60">
    <property type="entry name" value="Homeodomain-like"/>
    <property type="match status" value="1"/>
</dbReference>
<dbReference type="AlphaFoldDB" id="A0A1B6H2R6"/>